<evidence type="ECO:0000256" key="4">
    <source>
        <dbReference type="ARBA" id="ARBA00022898"/>
    </source>
</evidence>
<evidence type="ECO:0000256" key="2">
    <source>
        <dbReference type="ARBA" id="ARBA00009320"/>
    </source>
</evidence>
<dbReference type="Gene3D" id="3.30.470.10">
    <property type="match status" value="1"/>
</dbReference>
<dbReference type="GO" id="GO:0047810">
    <property type="term" value="F:D-alanine-2-oxoglutarate aminotransferase activity"/>
    <property type="evidence" value="ECO:0007669"/>
    <property type="project" value="UniProtKB-EC"/>
</dbReference>
<dbReference type="InterPro" id="IPR050571">
    <property type="entry name" value="Class-IV_PLP-Dep_Aminotrnsfr"/>
</dbReference>
<dbReference type="STRING" id="632773.BBEV_1577"/>
<proteinExistence type="inferred from homology"/>
<reference evidence="7 8" key="1">
    <citation type="submission" date="2015-08" db="EMBL/GenBank/DDBJ databases">
        <title>The complete genome sequence of Bacillus beveridgei MLTeJB.</title>
        <authorList>
            <person name="Hanson T.E."/>
            <person name="Mesa C."/>
            <person name="Basesman S.M."/>
            <person name="Oremland R.S."/>
        </authorList>
    </citation>
    <scope>NUCLEOTIDE SEQUENCE [LARGE SCALE GENOMIC DNA]</scope>
    <source>
        <strain evidence="7 8">MLTeJB</strain>
    </source>
</reference>
<comment type="cofactor">
    <cofactor evidence="1 6">
        <name>pyridoxal 5'-phosphate</name>
        <dbReference type="ChEBI" id="CHEBI:597326"/>
    </cofactor>
</comment>
<dbReference type="RefSeq" id="WP_069364973.1">
    <property type="nucleotide sequence ID" value="NZ_CP012502.1"/>
</dbReference>
<dbReference type="PATRIC" id="fig|632773.3.peg.1660"/>
<keyword evidence="7" id="KW-0808">Transferase</keyword>
<protein>
    <submittedName>
        <fullName evidence="7">D-alanine aminotransferase</fullName>
        <ecNumber evidence="7">2.6.1.21</ecNumber>
    </submittedName>
</protein>
<dbReference type="FunFam" id="3.20.10.10:FF:000002">
    <property type="entry name" value="D-alanine aminotransferase"/>
    <property type="match status" value="1"/>
</dbReference>
<organism evidence="7 8">
    <name type="scientific">Salisediminibacterium beveridgei</name>
    <dbReference type="NCBI Taxonomy" id="632773"/>
    <lineage>
        <taxon>Bacteria</taxon>
        <taxon>Bacillati</taxon>
        <taxon>Bacillota</taxon>
        <taxon>Bacilli</taxon>
        <taxon>Bacillales</taxon>
        <taxon>Bacillaceae</taxon>
        <taxon>Salisediminibacterium</taxon>
    </lineage>
</organism>
<keyword evidence="7" id="KW-0032">Aminotransferase</keyword>
<dbReference type="EC" id="2.6.1.21" evidence="7"/>
<dbReference type="InterPro" id="IPR018300">
    <property type="entry name" value="Aminotrans_IV_CS"/>
</dbReference>
<dbReference type="OrthoDB" id="9805628at2"/>
<sequence>MPQIAFYKDTFLDLDDPIVPIQDRAHQFGDGIYEVIRVYNGQPFCLAEHLDRLEISADAIQMKLPYSREELITLIQKGLSQSLIPEAEIYLQISRGAAPRLHSFPEPDNSVLTMVIKEARIVAPDLKEGGVDICAVEEDRWKNCYIKSLNLLSNVLAKQKAKDSGCQESIYVEEGIVKEGSSSNIFCVSNGELYTFPAKRTILHGITRQKVIDLAADLQIPVHEIESNLSFFERADEVFITSTTMEVQAVKRFGETSYPDERPVTERIQKAFEALKP</sequence>
<comment type="subunit">
    <text evidence="3">Homodimer.</text>
</comment>
<dbReference type="Pfam" id="PF01063">
    <property type="entry name" value="Aminotran_4"/>
    <property type="match status" value="1"/>
</dbReference>
<dbReference type="GO" id="GO:0008652">
    <property type="term" value="P:amino acid biosynthetic process"/>
    <property type="evidence" value="ECO:0007669"/>
    <property type="project" value="UniProtKB-ARBA"/>
</dbReference>
<dbReference type="Proteomes" id="UP000094463">
    <property type="component" value="Chromosome"/>
</dbReference>
<dbReference type="AlphaFoldDB" id="A0A1D7QVE8"/>
<dbReference type="InterPro" id="IPR043132">
    <property type="entry name" value="BCAT-like_C"/>
</dbReference>
<evidence type="ECO:0000313" key="7">
    <source>
        <dbReference type="EMBL" id="AOM82938.1"/>
    </source>
</evidence>
<dbReference type="PROSITE" id="PS00770">
    <property type="entry name" value="AA_TRANSFER_CLASS_4"/>
    <property type="match status" value="1"/>
</dbReference>
<evidence type="ECO:0000256" key="6">
    <source>
        <dbReference type="RuleBase" id="RU004516"/>
    </source>
</evidence>
<dbReference type="GO" id="GO:0046394">
    <property type="term" value="P:carboxylic acid biosynthetic process"/>
    <property type="evidence" value="ECO:0007669"/>
    <property type="project" value="UniProtKB-ARBA"/>
</dbReference>
<dbReference type="InterPro" id="IPR043131">
    <property type="entry name" value="BCAT-like_N"/>
</dbReference>
<gene>
    <name evidence="7" type="primary">dat</name>
    <name evidence="7" type="ORF">BBEV_1577</name>
</gene>
<dbReference type="Gene3D" id="3.20.10.10">
    <property type="entry name" value="D-amino Acid Aminotransferase, subunit A, domain 2"/>
    <property type="match status" value="1"/>
</dbReference>
<dbReference type="GO" id="GO:0005829">
    <property type="term" value="C:cytosol"/>
    <property type="evidence" value="ECO:0007669"/>
    <property type="project" value="TreeGrafter"/>
</dbReference>
<dbReference type="InterPro" id="IPR001544">
    <property type="entry name" value="Aminotrans_IV"/>
</dbReference>
<accession>A0A1D7QVE8</accession>
<dbReference type="SUPFAM" id="SSF56752">
    <property type="entry name" value="D-aminoacid aminotransferase-like PLP-dependent enzymes"/>
    <property type="match status" value="1"/>
</dbReference>
<evidence type="ECO:0000313" key="8">
    <source>
        <dbReference type="Proteomes" id="UP000094463"/>
    </source>
</evidence>
<name>A0A1D7QVE8_9BACI</name>
<dbReference type="PANTHER" id="PTHR42743:SF10">
    <property type="entry name" value="D-ALANINE AMINOTRANSFERASE"/>
    <property type="match status" value="1"/>
</dbReference>
<comment type="similarity">
    <text evidence="2 5">Belongs to the class-IV pyridoxal-phosphate-dependent aminotransferase family.</text>
</comment>
<evidence type="ECO:0000256" key="5">
    <source>
        <dbReference type="RuleBase" id="RU004106"/>
    </source>
</evidence>
<evidence type="ECO:0000256" key="1">
    <source>
        <dbReference type="ARBA" id="ARBA00001933"/>
    </source>
</evidence>
<dbReference type="KEGG" id="bbev:BBEV_1577"/>
<evidence type="ECO:0000256" key="3">
    <source>
        <dbReference type="ARBA" id="ARBA00011738"/>
    </source>
</evidence>
<keyword evidence="8" id="KW-1185">Reference proteome</keyword>
<dbReference type="EMBL" id="CP012502">
    <property type="protein sequence ID" value="AOM82938.1"/>
    <property type="molecule type" value="Genomic_DNA"/>
</dbReference>
<dbReference type="PANTHER" id="PTHR42743">
    <property type="entry name" value="AMINO-ACID AMINOTRANSFERASE"/>
    <property type="match status" value="1"/>
</dbReference>
<keyword evidence="4 6" id="KW-0663">Pyridoxal phosphate</keyword>
<dbReference type="InterPro" id="IPR036038">
    <property type="entry name" value="Aminotransferase-like"/>
</dbReference>